<organism evidence="4 5">
    <name type="scientific">Lingula anatina</name>
    <name type="common">Brachiopod</name>
    <name type="synonym">Lingula unguis</name>
    <dbReference type="NCBI Taxonomy" id="7574"/>
    <lineage>
        <taxon>Eukaryota</taxon>
        <taxon>Metazoa</taxon>
        <taxon>Spiralia</taxon>
        <taxon>Lophotrochozoa</taxon>
        <taxon>Brachiopoda</taxon>
        <taxon>Linguliformea</taxon>
        <taxon>Lingulata</taxon>
        <taxon>Lingulida</taxon>
        <taxon>Linguloidea</taxon>
        <taxon>Lingulidae</taxon>
        <taxon>Lingula</taxon>
    </lineage>
</organism>
<protein>
    <submittedName>
        <fullName evidence="5">Uncharacterized protein LOC106167355 isoform X1</fullName>
    </submittedName>
</protein>
<feature type="chain" id="PRO_5010277270" evidence="3">
    <location>
        <begin position="29"/>
        <end position="407"/>
    </location>
</feature>
<accession>A0A1S3IVI9</accession>
<evidence type="ECO:0000313" key="5">
    <source>
        <dbReference type="RefSeq" id="XP_013401564.1"/>
    </source>
</evidence>
<evidence type="ECO:0000256" key="3">
    <source>
        <dbReference type="SAM" id="SignalP"/>
    </source>
</evidence>
<dbReference type="InParanoid" id="A0A1S3IVI9"/>
<evidence type="ECO:0000256" key="1">
    <source>
        <dbReference type="SAM" id="MobiDB-lite"/>
    </source>
</evidence>
<proteinExistence type="predicted"/>
<sequence>MNLCNMNNFIGVCFLLLIIIFALLPAEGTQTTTTPSTQKQCQVWENISQELYSEETFRVSCHKKEKECDGFVCGGSFTYDGLFARFIPVRNIPLCFGVEMKHCENPPAVDLHIVLPHNGVHFDQRVHTNETVQVPGLHFNNSLGGIQGILVVNIERVPKENMVNLSVTFRIRLTALGREFFPQGLTRKIVPGIKIPVPPCPSATTTPAPITHMTSSRCLSILNNLKSTTTTAAPAPTSGRLPSPATDKDHKAISSSTPNPRETTKGPHHSKIPPTTEGKGKIGQQCRIDQHSCGNGEKCRDGVCECILDWNWDGQKCVGPPVIGPTKFPGTVTTASPGGVTKPHIAPNSATEKPGINSTVIAAVVGPLAFLLIVGIGVGIFCWYKRRDNPYAGRQLLLTSGDDDAGM</sequence>
<feature type="transmembrane region" description="Helical" evidence="2">
    <location>
        <begin position="360"/>
        <end position="384"/>
    </location>
</feature>
<keyword evidence="3" id="KW-0732">Signal</keyword>
<feature type="region of interest" description="Disordered" evidence="1">
    <location>
        <begin position="229"/>
        <end position="283"/>
    </location>
</feature>
<dbReference type="KEGG" id="lak:106167355"/>
<feature type="signal peptide" evidence="3">
    <location>
        <begin position="1"/>
        <end position="28"/>
    </location>
</feature>
<dbReference type="CDD" id="cd12087">
    <property type="entry name" value="TM_EGFR-like"/>
    <property type="match status" value="1"/>
</dbReference>
<gene>
    <name evidence="5" type="primary">LOC106167355</name>
</gene>
<reference evidence="5" key="1">
    <citation type="submission" date="2025-08" db="UniProtKB">
        <authorList>
            <consortium name="RefSeq"/>
        </authorList>
    </citation>
    <scope>IDENTIFICATION</scope>
    <source>
        <tissue evidence="5">Gonads</tissue>
    </source>
</reference>
<keyword evidence="4" id="KW-1185">Reference proteome</keyword>
<evidence type="ECO:0000313" key="4">
    <source>
        <dbReference type="Proteomes" id="UP000085678"/>
    </source>
</evidence>
<dbReference type="AlphaFoldDB" id="A0A1S3IVI9"/>
<keyword evidence="2" id="KW-0812">Transmembrane</keyword>
<keyword evidence="2" id="KW-1133">Transmembrane helix</keyword>
<dbReference type="RefSeq" id="XP_013401564.1">
    <property type="nucleotide sequence ID" value="XM_013546110.1"/>
</dbReference>
<evidence type="ECO:0000256" key="2">
    <source>
        <dbReference type="SAM" id="Phobius"/>
    </source>
</evidence>
<name>A0A1S3IVI9_LINAN</name>
<dbReference type="GeneID" id="106167355"/>
<keyword evidence="2" id="KW-0472">Membrane</keyword>
<dbReference type="Proteomes" id="UP000085678">
    <property type="component" value="Unplaced"/>
</dbReference>